<sequence>MAAATVFRAPIAPLPTAVSTAFIPQGPFQRYGRRFENGTLTTTARGPDCSKFNGFQTCSSGGDYGRCLASTEAAFCNCNSGVQYLDCVSAAIASSTCVGAVGVDDWDAYERSWFQTSCPTPPSSVMSQLPQPTSVNVDLQSVITIIPSGPISQPPRPTATPNFQDGGELLAGGCQSTSYTLISDKDVVLYAAVVGCNSDRPQCCPWNVSSDATPSNPGSGSPQGNQVAAQPGQFPIPAGNVKDSLDRCPRDYYSVSGQCCPNGYYKFTRQIAYQTPCFSSLAGSATPPPITLGLAANPTHSSLPTSAIVNLAWAMAFNVSSEPAPALSKGAVVGVGVGAGVAAIAIVAAVVFFVIRWRRKRRSEGFAAGAAGRDRHVSVVGEAQQGMTYREGYHAPGEGQMSPREVKPGFGVAAGGAEWERGYGYGGAPQGYHQAGGYQGQHQAGEYQGQHHGGGYDGYYRS</sequence>
<dbReference type="Proteomes" id="UP001197093">
    <property type="component" value="Unassembled WGS sequence"/>
</dbReference>
<gene>
    <name evidence="3" type="ORF">NEMBOFW57_001276</name>
</gene>
<feature type="region of interest" description="Disordered" evidence="1">
    <location>
        <begin position="207"/>
        <end position="240"/>
    </location>
</feature>
<proteinExistence type="predicted"/>
<keyword evidence="2" id="KW-0472">Membrane</keyword>
<dbReference type="AlphaFoldDB" id="A0AAD4F1R9"/>
<keyword evidence="4" id="KW-1185">Reference proteome</keyword>
<accession>A0AAD4F1R9</accession>
<name>A0AAD4F1R9_9PEZI</name>
<reference evidence="3" key="1">
    <citation type="submission" date="2023-02" db="EMBL/GenBank/DDBJ databases">
        <authorList>
            <person name="Palmer J.M."/>
        </authorList>
    </citation>
    <scope>NUCLEOTIDE SEQUENCE</scope>
    <source>
        <strain evidence="3">FW57</strain>
    </source>
</reference>
<feature type="compositionally biased region" description="Polar residues" evidence="1">
    <location>
        <begin position="207"/>
        <end position="228"/>
    </location>
</feature>
<dbReference type="EMBL" id="JAHCVI010000001">
    <property type="protein sequence ID" value="KAG7291264.1"/>
    <property type="molecule type" value="Genomic_DNA"/>
</dbReference>
<keyword evidence="2" id="KW-0812">Transmembrane</keyword>
<evidence type="ECO:0000313" key="3">
    <source>
        <dbReference type="EMBL" id="KAG7291264.1"/>
    </source>
</evidence>
<organism evidence="3 4">
    <name type="scientific">Staphylotrichum longicolle</name>
    <dbReference type="NCBI Taxonomy" id="669026"/>
    <lineage>
        <taxon>Eukaryota</taxon>
        <taxon>Fungi</taxon>
        <taxon>Dikarya</taxon>
        <taxon>Ascomycota</taxon>
        <taxon>Pezizomycotina</taxon>
        <taxon>Sordariomycetes</taxon>
        <taxon>Sordariomycetidae</taxon>
        <taxon>Sordariales</taxon>
        <taxon>Chaetomiaceae</taxon>
        <taxon>Staphylotrichum</taxon>
    </lineage>
</organism>
<evidence type="ECO:0000313" key="4">
    <source>
        <dbReference type="Proteomes" id="UP001197093"/>
    </source>
</evidence>
<evidence type="ECO:0000256" key="1">
    <source>
        <dbReference type="SAM" id="MobiDB-lite"/>
    </source>
</evidence>
<protein>
    <submittedName>
        <fullName evidence="3">Uncharacterized protein</fullName>
    </submittedName>
</protein>
<keyword evidence="2" id="KW-1133">Transmembrane helix</keyword>
<feature type="transmembrane region" description="Helical" evidence="2">
    <location>
        <begin position="331"/>
        <end position="355"/>
    </location>
</feature>
<comment type="caution">
    <text evidence="3">The sequence shown here is derived from an EMBL/GenBank/DDBJ whole genome shotgun (WGS) entry which is preliminary data.</text>
</comment>
<evidence type="ECO:0000256" key="2">
    <source>
        <dbReference type="SAM" id="Phobius"/>
    </source>
</evidence>